<dbReference type="SMART" id="SM01252">
    <property type="entry name" value="KilA-N"/>
    <property type="match status" value="1"/>
</dbReference>
<reference evidence="2 3" key="1">
    <citation type="submission" date="2016-10" db="EMBL/GenBank/DDBJ databases">
        <authorList>
            <person name="de Groot N.N."/>
        </authorList>
    </citation>
    <scope>NUCLEOTIDE SEQUENCE [LARGE SCALE GENOMIC DNA]</scope>
    <source>
        <strain evidence="2 3">DSM 373</strain>
    </source>
</reference>
<evidence type="ECO:0000313" key="2">
    <source>
        <dbReference type="EMBL" id="SEJ48690.1"/>
    </source>
</evidence>
<dbReference type="OrthoDB" id="6966367at2"/>
<accession>A0A1H6ZGL3</accession>
<dbReference type="PANTHER" id="PTHR48135:SF1">
    <property type="entry name" value="KILA-N DOMAIN-CONTAINING PROTEIN"/>
    <property type="match status" value="1"/>
</dbReference>
<dbReference type="GO" id="GO:0003677">
    <property type="term" value="F:DNA binding"/>
    <property type="evidence" value="ECO:0007669"/>
    <property type="project" value="InterPro"/>
</dbReference>
<dbReference type="PANTHER" id="PTHR48135">
    <property type="match status" value="1"/>
</dbReference>
<gene>
    <name evidence="2" type="ORF">SAMN04244572_04192</name>
</gene>
<dbReference type="PROSITE" id="PS51301">
    <property type="entry name" value="KILA_N"/>
    <property type="match status" value="1"/>
</dbReference>
<dbReference type="SUPFAM" id="SSF54616">
    <property type="entry name" value="DNA-binding domain of Mlu1-box binding protein MBP1"/>
    <property type="match status" value="1"/>
</dbReference>
<organism evidence="2 3">
    <name type="scientific">Azotobacter beijerinckii</name>
    <dbReference type="NCBI Taxonomy" id="170623"/>
    <lineage>
        <taxon>Bacteria</taxon>
        <taxon>Pseudomonadati</taxon>
        <taxon>Pseudomonadota</taxon>
        <taxon>Gammaproteobacteria</taxon>
        <taxon>Pseudomonadales</taxon>
        <taxon>Pseudomonadaceae</taxon>
        <taxon>Azotobacter</taxon>
    </lineage>
</organism>
<evidence type="ECO:0000259" key="1">
    <source>
        <dbReference type="PROSITE" id="PS51301"/>
    </source>
</evidence>
<name>A0A1H6ZGL3_9GAMM</name>
<dbReference type="InterPro" id="IPR018004">
    <property type="entry name" value="KilA/APSES_HTH"/>
</dbReference>
<dbReference type="Pfam" id="PF04383">
    <property type="entry name" value="KilA-N"/>
    <property type="match status" value="1"/>
</dbReference>
<dbReference type="InterPro" id="IPR017880">
    <property type="entry name" value="KilA_N"/>
</dbReference>
<sequence>MSARIIPFEYEGQPVRFNAEGWLHATEIAERFGKKPAHWLELDSTKEYVRKLSERMAASNVGKSDITLVITRRGNSKSSGTWLHPKLAVKFARWLSVDFEIWCDEQIDALLRGDGKSWTNARREAALGHRAVCDALALNCEARGKTPQRHHFINEARLINEVITGAFAGRDRDRLSAAELELVTLAELRDTALIGTEMTYAERKANLRAYVLSLQIKYLVGERAA</sequence>
<dbReference type="InterPro" id="IPR036887">
    <property type="entry name" value="HTH_APSES_sf"/>
</dbReference>
<dbReference type="AlphaFoldDB" id="A0A1H6ZGL3"/>
<proteinExistence type="predicted"/>
<protein>
    <submittedName>
        <fullName evidence="2">KilA-N domain-containing protein</fullName>
    </submittedName>
</protein>
<dbReference type="Proteomes" id="UP000199250">
    <property type="component" value="Unassembled WGS sequence"/>
</dbReference>
<evidence type="ECO:0000313" key="3">
    <source>
        <dbReference type="Proteomes" id="UP000199250"/>
    </source>
</evidence>
<dbReference type="RefSeq" id="WP_090735136.1">
    <property type="nucleotide sequence ID" value="NZ_FNYQ01000115.1"/>
</dbReference>
<dbReference type="EMBL" id="FNYQ01000115">
    <property type="protein sequence ID" value="SEJ48690.1"/>
    <property type="molecule type" value="Genomic_DNA"/>
</dbReference>
<feature type="domain" description="KilA-N" evidence="1">
    <location>
        <begin position="4"/>
        <end position="110"/>
    </location>
</feature>